<keyword evidence="2" id="KW-1185">Reference proteome</keyword>
<name>A0ABV8ZA46_9FLAO</name>
<reference evidence="2" key="1">
    <citation type="journal article" date="2019" name="Int. J. Syst. Evol. Microbiol.">
        <title>The Global Catalogue of Microorganisms (GCM) 10K type strain sequencing project: providing services to taxonomists for standard genome sequencing and annotation.</title>
        <authorList>
            <consortium name="The Broad Institute Genomics Platform"/>
            <consortium name="The Broad Institute Genome Sequencing Center for Infectious Disease"/>
            <person name="Wu L."/>
            <person name="Ma J."/>
        </authorList>
    </citation>
    <scope>NUCLEOTIDE SEQUENCE [LARGE SCALE GENOMIC DNA]</scope>
    <source>
        <strain evidence="2">NBRC 103627</strain>
    </source>
</reference>
<comment type="caution">
    <text evidence="1">The sequence shown here is derived from an EMBL/GenBank/DDBJ whole genome shotgun (WGS) entry which is preliminary data.</text>
</comment>
<dbReference type="InterPro" id="IPR046733">
    <property type="entry name" value="DUF6625"/>
</dbReference>
<evidence type="ECO:0000313" key="2">
    <source>
        <dbReference type="Proteomes" id="UP001596003"/>
    </source>
</evidence>
<proteinExistence type="predicted"/>
<dbReference type="Pfam" id="PF20330">
    <property type="entry name" value="DUF6625"/>
    <property type="match status" value="1"/>
</dbReference>
<protein>
    <submittedName>
        <fullName evidence="1">DUF6625 family protein</fullName>
    </submittedName>
</protein>
<dbReference type="Proteomes" id="UP001596003">
    <property type="component" value="Unassembled WGS sequence"/>
</dbReference>
<organism evidence="1 2">
    <name type="scientific">Flavobacterium chungangensis</name>
    <dbReference type="NCBI Taxonomy" id="2708132"/>
    <lineage>
        <taxon>Bacteria</taxon>
        <taxon>Pseudomonadati</taxon>
        <taxon>Bacteroidota</taxon>
        <taxon>Flavobacteriia</taxon>
        <taxon>Flavobacteriales</taxon>
        <taxon>Flavobacteriaceae</taxon>
        <taxon>Flavobacterium</taxon>
    </lineage>
</organism>
<accession>A0ABV8ZA46</accession>
<sequence length="362" mass="43250">MDNSKKIALLYPYYGKFPWYFKFFIESCKYNPSVDFIIFTDIKINEELPKNIIVIEYSFLELKKLVSEKMGFSVSLNSPYKLCDFKPAYGVIFSEFITDYDFWGHGDIDLIFGNIRTFMTDEVLDNFDVVCVRDEYVTGFFTLFRNNEFVNRLYEESKDYKFVFQNERNFVFDECGNLFSELQAGESIFELESEIETMTHVIKRLNQEEKIRAYFDFFVVEGVPGNLLWDNGTLSFKDQYEILLYHLITFKNFPHFVPFFWKKVPSKFYIGKNYFSSYPENSARIKFYKIFFQFYLSILNLKEAFLRWLENLKTATLLFFNKNVYDVTEVVIIIDNKKTRKVKRLEKKQIEGNASKEILGIK</sequence>
<dbReference type="EMBL" id="JBHSFY010000001">
    <property type="protein sequence ID" value="MFC4475657.1"/>
    <property type="molecule type" value="Genomic_DNA"/>
</dbReference>
<dbReference type="RefSeq" id="WP_379794898.1">
    <property type="nucleotide sequence ID" value="NZ_JBHSFY010000001.1"/>
</dbReference>
<gene>
    <name evidence="1" type="ORF">ACFO3N_01110</name>
</gene>
<evidence type="ECO:0000313" key="1">
    <source>
        <dbReference type="EMBL" id="MFC4475657.1"/>
    </source>
</evidence>